<gene>
    <name evidence="3" type="primary">LOC105846040</name>
</gene>
<dbReference type="Proteomes" id="UP001652625">
    <property type="component" value="Chromosome 10"/>
</dbReference>
<dbReference type="GeneID" id="105846040"/>
<name>A0ABM4CMU3_HYDVU</name>
<protein>
    <submittedName>
        <fullName evidence="3">Uncharacterized protein LOC105846040 isoform X2</fullName>
    </submittedName>
</protein>
<dbReference type="RefSeq" id="XP_065663145.1">
    <property type="nucleotide sequence ID" value="XM_065807073.1"/>
</dbReference>
<feature type="transmembrane region" description="Helical" evidence="1">
    <location>
        <begin position="276"/>
        <end position="294"/>
    </location>
</feature>
<proteinExistence type="predicted"/>
<sequence length="302" mass="34401">MINSYFAKETLFLSEPSENVSSFNDSLQASSVIFNKDEQDSKSKILSTSENAENIRNANEEYSCTANTNISSNDNHILSLYPDQNCTSSLNHDQNDSISNSFCYIENKDNARHQGCNCNETHQENKDNTRLQDCNFNEMYPKNVENSQLQDCNEIHINTFAINFDCDNLPLSKEVNATSCLVKTNDDEQKPTAEDCLPPYEKLVTLTELISSTEKLRRKQLPTYLSLSKEFLCDEPPKYELVTGKQLNSQLDFTPVPPAPTSVSSSRQVQKRWRKYYISIITIIILVIIFITFLTCTFGNCQ</sequence>
<evidence type="ECO:0000313" key="3">
    <source>
        <dbReference type="RefSeq" id="XP_065663145.1"/>
    </source>
</evidence>
<evidence type="ECO:0000256" key="1">
    <source>
        <dbReference type="SAM" id="Phobius"/>
    </source>
</evidence>
<keyword evidence="1" id="KW-0472">Membrane</keyword>
<keyword evidence="1" id="KW-1133">Transmembrane helix</keyword>
<keyword evidence="2" id="KW-1185">Reference proteome</keyword>
<reference evidence="3" key="1">
    <citation type="submission" date="2025-08" db="UniProtKB">
        <authorList>
            <consortium name="RefSeq"/>
        </authorList>
    </citation>
    <scope>IDENTIFICATION</scope>
</reference>
<accession>A0ABM4CMU3</accession>
<keyword evidence="1" id="KW-0812">Transmembrane</keyword>
<evidence type="ECO:0000313" key="2">
    <source>
        <dbReference type="Proteomes" id="UP001652625"/>
    </source>
</evidence>
<organism evidence="2 3">
    <name type="scientific">Hydra vulgaris</name>
    <name type="common">Hydra</name>
    <name type="synonym">Hydra attenuata</name>
    <dbReference type="NCBI Taxonomy" id="6087"/>
    <lineage>
        <taxon>Eukaryota</taxon>
        <taxon>Metazoa</taxon>
        <taxon>Cnidaria</taxon>
        <taxon>Hydrozoa</taxon>
        <taxon>Hydroidolina</taxon>
        <taxon>Anthoathecata</taxon>
        <taxon>Aplanulata</taxon>
        <taxon>Hydridae</taxon>
        <taxon>Hydra</taxon>
    </lineage>
</organism>